<reference evidence="1" key="1">
    <citation type="journal article" date="2013" name="Extremophiles">
        <title>Proteinivorax tanatarense gen. nov., sp. nov., an anaerobic, haloalkaliphilic, proteolytic bacterium isolated from a decaying algal bloom, and proposal of Proteinivoraceae fam. nov.</title>
        <authorList>
            <person name="Kevbrin V."/>
            <person name="Boltyanskaya Y."/>
            <person name="Zhilina T."/>
            <person name="Kolganova T."/>
            <person name="Lavrentjeva E."/>
            <person name="Kuznetsov B."/>
        </authorList>
    </citation>
    <scope>NUCLEOTIDE SEQUENCE</scope>
    <source>
        <strain evidence="1">Z-910T</strain>
    </source>
</reference>
<protein>
    <recommendedName>
        <fullName evidence="2">IS110 family transposase</fullName>
    </recommendedName>
</protein>
<dbReference type="EMBL" id="CP158367">
    <property type="protein sequence ID" value="XBX75853.1"/>
    <property type="molecule type" value="Genomic_DNA"/>
</dbReference>
<organism evidence="1">
    <name type="scientific">Proteinivorax tanatarense</name>
    <dbReference type="NCBI Taxonomy" id="1260629"/>
    <lineage>
        <taxon>Bacteria</taxon>
        <taxon>Bacillati</taxon>
        <taxon>Bacillota</taxon>
        <taxon>Clostridia</taxon>
        <taxon>Eubacteriales</taxon>
        <taxon>Proteinivoracaceae</taxon>
        <taxon>Proteinivorax</taxon>
    </lineage>
</organism>
<dbReference type="AlphaFoldDB" id="A0AAU7VPV5"/>
<reference evidence="1" key="2">
    <citation type="submission" date="2024-06" db="EMBL/GenBank/DDBJ databases">
        <authorList>
            <person name="Petrova K.O."/>
            <person name="Toshchakov S.V."/>
            <person name="Boltjanskaja Y.V."/>
            <person name="Kevbrin V."/>
        </authorList>
    </citation>
    <scope>NUCLEOTIDE SEQUENCE</scope>
    <source>
        <strain evidence="1">Z-910T</strain>
    </source>
</reference>
<evidence type="ECO:0008006" key="2">
    <source>
        <dbReference type="Google" id="ProtNLM"/>
    </source>
</evidence>
<evidence type="ECO:0000313" key="1">
    <source>
        <dbReference type="EMBL" id="XBX75853.1"/>
    </source>
</evidence>
<accession>A0AAU7VPV5</accession>
<proteinExistence type="predicted"/>
<dbReference type="RefSeq" id="WP_350344589.1">
    <property type="nucleotide sequence ID" value="NZ_CP158367.1"/>
</dbReference>
<name>A0AAU7VPV5_9FIRM</name>
<gene>
    <name evidence="1" type="ORF">PRVXT_001013</name>
</gene>
<sequence length="41" mass="4863">MNFNQNNKINQVKEETIVIGIDIASEIHYARAFDWRGIDLW</sequence>